<keyword evidence="8" id="KW-1185">Reference proteome</keyword>
<reference evidence="7 8" key="1">
    <citation type="submission" date="2016-10" db="EMBL/GenBank/DDBJ databases">
        <authorList>
            <person name="de Groot N.N."/>
        </authorList>
    </citation>
    <scope>NUCLEOTIDE SEQUENCE [LARGE SCALE GENOMIC DNA]</scope>
    <source>
        <strain evidence="7 8">HL3</strain>
    </source>
</reference>
<keyword evidence="4 6" id="KW-0808">Transferase</keyword>
<evidence type="ECO:0000256" key="5">
    <source>
        <dbReference type="ARBA" id="ARBA00022691"/>
    </source>
</evidence>
<dbReference type="RefSeq" id="WP_093428077.1">
    <property type="nucleotide sequence ID" value="NZ_FOMJ01000004.1"/>
</dbReference>
<dbReference type="EMBL" id="FOMJ01000004">
    <property type="protein sequence ID" value="SFD32751.1"/>
    <property type="molecule type" value="Genomic_DNA"/>
</dbReference>
<dbReference type="NCBIfam" id="TIGR00138">
    <property type="entry name" value="rsmG_gidB"/>
    <property type="match status" value="1"/>
</dbReference>
<evidence type="ECO:0000313" key="7">
    <source>
        <dbReference type="EMBL" id="SFD32751.1"/>
    </source>
</evidence>
<comment type="caution">
    <text evidence="6">Lacks conserved residue(s) required for the propagation of feature annotation.</text>
</comment>
<dbReference type="Gene3D" id="3.40.50.150">
    <property type="entry name" value="Vaccinia Virus protein VP39"/>
    <property type="match status" value="1"/>
</dbReference>
<dbReference type="GO" id="GO:0070043">
    <property type="term" value="F:rRNA (guanine-N7-)-methyltransferase activity"/>
    <property type="evidence" value="ECO:0007669"/>
    <property type="project" value="UniProtKB-UniRule"/>
</dbReference>
<evidence type="ECO:0000256" key="3">
    <source>
        <dbReference type="ARBA" id="ARBA00022603"/>
    </source>
</evidence>
<evidence type="ECO:0000256" key="6">
    <source>
        <dbReference type="HAMAP-Rule" id="MF_00074"/>
    </source>
</evidence>
<organism evidence="7 8">
    <name type="scientific">Thiohalospira halophila DSM 15071</name>
    <dbReference type="NCBI Taxonomy" id="1123397"/>
    <lineage>
        <taxon>Bacteria</taxon>
        <taxon>Pseudomonadati</taxon>
        <taxon>Pseudomonadota</taxon>
        <taxon>Gammaproteobacteria</taxon>
        <taxon>Thiohalospirales</taxon>
        <taxon>Thiohalospiraceae</taxon>
        <taxon>Thiohalospira</taxon>
    </lineage>
</organism>
<comment type="catalytic activity">
    <reaction evidence="6">
        <text>guanosine(527) in 16S rRNA + S-adenosyl-L-methionine = N(7)-methylguanosine(527) in 16S rRNA + S-adenosyl-L-homocysteine</text>
        <dbReference type="Rhea" id="RHEA:42732"/>
        <dbReference type="Rhea" id="RHEA-COMP:10209"/>
        <dbReference type="Rhea" id="RHEA-COMP:10210"/>
        <dbReference type="ChEBI" id="CHEBI:57856"/>
        <dbReference type="ChEBI" id="CHEBI:59789"/>
        <dbReference type="ChEBI" id="CHEBI:74269"/>
        <dbReference type="ChEBI" id="CHEBI:74480"/>
        <dbReference type="EC" id="2.1.1.170"/>
    </reaction>
</comment>
<evidence type="ECO:0000256" key="4">
    <source>
        <dbReference type="ARBA" id="ARBA00022679"/>
    </source>
</evidence>
<dbReference type="EC" id="2.1.1.170" evidence="6"/>
<gene>
    <name evidence="6" type="primary">rsmG</name>
    <name evidence="7" type="ORF">SAMN05660831_01428</name>
</gene>
<dbReference type="HAMAP" id="MF_00074">
    <property type="entry name" value="16SrRNA_methyltr_G"/>
    <property type="match status" value="1"/>
</dbReference>
<keyword evidence="2 6" id="KW-0698">rRNA processing</keyword>
<dbReference type="SUPFAM" id="SSF53335">
    <property type="entry name" value="S-adenosyl-L-methionine-dependent methyltransferases"/>
    <property type="match status" value="1"/>
</dbReference>
<protein>
    <recommendedName>
        <fullName evidence="6">Ribosomal RNA small subunit methyltransferase G</fullName>
        <ecNumber evidence="6">2.1.1.170</ecNumber>
    </recommendedName>
    <alternativeName>
        <fullName evidence="6">16S rRNA 7-methylguanosine methyltransferase</fullName>
        <shortName evidence="6">16S rRNA m7G methyltransferase</shortName>
    </alternativeName>
</protein>
<comment type="subcellular location">
    <subcellularLocation>
        <location evidence="6">Cytoplasm</location>
    </subcellularLocation>
</comment>
<feature type="binding site" evidence="6">
    <location>
        <position position="149"/>
    </location>
    <ligand>
        <name>S-adenosyl-L-methionine</name>
        <dbReference type="ChEBI" id="CHEBI:59789"/>
    </ligand>
</feature>
<dbReference type="PIRSF" id="PIRSF003078">
    <property type="entry name" value="GidB"/>
    <property type="match status" value="1"/>
</dbReference>
<sequence>MSKGQPAGYNRAEELRRGLAALGQELPELAQERLLTYLDLLARWNRVHNLTAVRDPEAMVAYHLLDSLAGRPWLPEGPLVDLGTGAGLPGLVLAIAEPDRPVTLVDSAAKRTRFLHQVVGALGLERVEVFQARMEAWRPAEPVEVVTARALTSMPELVELAAPLLTPTGRLVAWKGVWPEAGAEGVAVEAVHPVTVPGIDGARHIVVARPGV</sequence>
<name>A0A1I1REG8_9GAMM</name>
<dbReference type="Proteomes" id="UP000198611">
    <property type="component" value="Unassembled WGS sequence"/>
</dbReference>
<comment type="similarity">
    <text evidence="6">Belongs to the methyltransferase superfamily. RNA methyltransferase RsmG family.</text>
</comment>
<dbReference type="PANTHER" id="PTHR31760">
    <property type="entry name" value="S-ADENOSYL-L-METHIONINE-DEPENDENT METHYLTRANSFERASES SUPERFAMILY PROTEIN"/>
    <property type="match status" value="1"/>
</dbReference>
<keyword evidence="3 6" id="KW-0489">Methyltransferase</keyword>
<dbReference type="STRING" id="1123397.SAMN05660831_01428"/>
<dbReference type="InterPro" id="IPR029063">
    <property type="entry name" value="SAM-dependent_MTases_sf"/>
</dbReference>
<feature type="binding site" evidence="6">
    <location>
        <position position="83"/>
    </location>
    <ligand>
        <name>S-adenosyl-L-methionine</name>
        <dbReference type="ChEBI" id="CHEBI:59789"/>
    </ligand>
</feature>
<dbReference type="OrthoDB" id="9808773at2"/>
<keyword evidence="1 6" id="KW-0963">Cytoplasm</keyword>
<dbReference type="GO" id="GO:0005829">
    <property type="term" value="C:cytosol"/>
    <property type="evidence" value="ECO:0007669"/>
    <property type="project" value="TreeGrafter"/>
</dbReference>
<dbReference type="InterPro" id="IPR003682">
    <property type="entry name" value="rRNA_ssu_MeTfrase_G"/>
</dbReference>
<evidence type="ECO:0000313" key="8">
    <source>
        <dbReference type="Proteomes" id="UP000198611"/>
    </source>
</evidence>
<keyword evidence="5 6" id="KW-0949">S-adenosyl-L-methionine</keyword>
<dbReference type="AlphaFoldDB" id="A0A1I1REG8"/>
<evidence type="ECO:0000256" key="1">
    <source>
        <dbReference type="ARBA" id="ARBA00022490"/>
    </source>
</evidence>
<accession>A0A1I1REG8</accession>
<dbReference type="PANTHER" id="PTHR31760:SF0">
    <property type="entry name" value="S-ADENOSYL-L-METHIONINE-DEPENDENT METHYLTRANSFERASES SUPERFAMILY PROTEIN"/>
    <property type="match status" value="1"/>
</dbReference>
<feature type="binding site" evidence="6">
    <location>
        <position position="88"/>
    </location>
    <ligand>
        <name>S-adenosyl-L-methionine</name>
        <dbReference type="ChEBI" id="CHEBI:59789"/>
    </ligand>
</feature>
<dbReference type="CDD" id="cd02440">
    <property type="entry name" value="AdoMet_MTases"/>
    <property type="match status" value="1"/>
</dbReference>
<evidence type="ECO:0000256" key="2">
    <source>
        <dbReference type="ARBA" id="ARBA00022552"/>
    </source>
</evidence>
<dbReference type="Pfam" id="PF02527">
    <property type="entry name" value="GidB"/>
    <property type="match status" value="1"/>
</dbReference>
<proteinExistence type="inferred from homology"/>
<comment type="function">
    <text evidence="6">Specifically methylates the N7 position of guanine in position 527 of 16S rRNA.</text>
</comment>